<comment type="caution">
    <text evidence="8">The sequence shown here is derived from an EMBL/GenBank/DDBJ whole genome shotgun (WGS) entry which is preliminary data.</text>
</comment>
<evidence type="ECO:0000256" key="5">
    <source>
        <dbReference type="ARBA" id="ARBA00047317"/>
    </source>
</evidence>
<dbReference type="InterPro" id="IPR005110">
    <property type="entry name" value="MoeA_linker/N"/>
</dbReference>
<dbReference type="PROSITE" id="PS01079">
    <property type="entry name" value="MOCF_BIOSYNTHESIS_2"/>
    <property type="match status" value="1"/>
</dbReference>
<comment type="similarity">
    <text evidence="3 6">Belongs to the MoeA family.</text>
</comment>
<keyword evidence="9" id="KW-1185">Reference proteome</keyword>
<gene>
    <name evidence="8" type="ORF">SAE02_45060</name>
</gene>
<dbReference type="InterPro" id="IPR036135">
    <property type="entry name" value="MoeA_linker/N_sf"/>
</dbReference>
<dbReference type="GO" id="GO:0006777">
    <property type="term" value="P:Mo-molybdopterin cofactor biosynthetic process"/>
    <property type="evidence" value="ECO:0007669"/>
    <property type="project" value="UniProtKB-UniRule"/>
</dbReference>
<dbReference type="OrthoDB" id="9804758at2"/>
<feature type="domain" description="MoaB/Mog" evidence="7">
    <location>
        <begin position="208"/>
        <end position="346"/>
    </location>
</feature>
<dbReference type="Gene3D" id="2.40.340.10">
    <property type="entry name" value="MoeA, C-terminal, domain IV"/>
    <property type="match status" value="1"/>
</dbReference>
<dbReference type="InterPro" id="IPR001453">
    <property type="entry name" value="MoaB/Mog_dom"/>
</dbReference>
<dbReference type="SUPFAM" id="SSF53850">
    <property type="entry name" value="Periplasmic binding protein-like II"/>
    <property type="match status" value="1"/>
</dbReference>
<dbReference type="EMBL" id="BJYZ01000021">
    <property type="protein sequence ID" value="GEO40358.1"/>
    <property type="molecule type" value="Genomic_DNA"/>
</dbReference>
<dbReference type="NCBIfam" id="TIGR00177">
    <property type="entry name" value="molyb_syn"/>
    <property type="match status" value="1"/>
</dbReference>
<dbReference type="SUPFAM" id="SSF63882">
    <property type="entry name" value="MoeA N-terminal region -like"/>
    <property type="match status" value="1"/>
</dbReference>
<dbReference type="InterPro" id="IPR038987">
    <property type="entry name" value="MoeA-like"/>
</dbReference>
<keyword evidence="6" id="KW-0500">Molybdenum</keyword>
<evidence type="ECO:0000256" key="3">
    <source>
        <dbReference type="ARBA" id="ARBA00010763"/>
    </source>
</evidence>
<evidence type="ECO:0000256" key="4">
    <source>
        <dbReference type="ARBA" id="ARBA00023150"/>
    </source>
</evidence>
<comment type="pathway">
    <text evidence="2 6">Cofactor biosynthesis; molybdopterin biosynthesis.</text>
</comment>
<dbReference type="SMART" id="SM00852">
    <property type="entry name" value="MoCF_biosynth"/>
    <property type="match status" value="1"/>
</dbReference>
<dbReference type="Gene3D" id="3.90.105.10">
    <property type="entry name" value="Molybdopterin biosynthesis moea protein, domain 2"/>
    <property type="match status" value="1"/>
</dbReference>
<dbReference type="InterPro" id="IPR036688">
    <property type="entry name" value="MoeA_C_domain_IV_sf"/>
</dbReference>
<keyword evidence="6" id="KW-0479">Metal-binding</keyword>
<evidence type="ECO:0000256" key="2">
    <source>
        <dbReference type="ARBA" id="ARBA00005046"/>
    </source>
</evidence>
<dbReference type="RefSeq" id="WP_044429874.1">
    <property type="nucleotide sequence ID" value="NZ_BJYZ01000021.1"/>
</dbReference>
<dbReference type="GO" id="GO:0005737">
    <property type="term" value="C:cytoplasm"/>
    <property type="evidence" value="ECO:0007669"/>
    <property type="project" value="TreeGrafter"/>
</dbReference>
<dbReference type="InterPro" id="IPR036425">
    <property type="entry name" value="MoaB/Mog-like_dom_sf"/>
</dbReference>
<name>A0A512DV69_9PROT</name>
<evidence type="ECO:0000313" key="9">
    <source>
        <dbReference type="Proteomes" id="UP000321523"/>
    </source>
</evidence>
<dbReference type="SUPFAM" id="SSF63867">
    <property type="entry name" value="MoeA C-terminal domain-like"/>
    <property type="match status" value="1"/>
</dbReference>
<keyword evidence="4 6" id="KW-0501">Molybdenum cofactor biosynthesis</keyword>
<dbReference type="UniPathway" id="UPA00344"/>
<evidence type="ECO:0000259" key="7">
    <source>
        <dbReference type="SMART" id="SM00852"/>
    </source>
</evidence>
<dbReference type="InterPro" id="IPR005111">
    <property type="entry name" value="MoeA_C_domain_IV"/>
</dbReference>
<keyword evidence="6" id="KW-0460">Magnesium</keyword>
<dbReference type="InterPro" id="IPR008284">
    <property type="entry name" value="MoCF_biosynth_CS"/>
</dbReference>
<dbReference type="EC" id="2.10.1.1" evidence="6"/>
<dbReference type="SUPFAM" id="SSF53218">
    <property type="entry name" value="Molybdenum cofactor biosynthesis proteins"/>
    <property type="match status" value="1"/>
</dbReference>
<dbReference type="InterPro" id="IPR024370">
    <property type="entry name" value="PBP_domain"/>
</dbReference>
<organism evidence="8 9">
    <name type="scientific">Skermanella aerolata</name>
    <dbReference type="NCBI Taxonomy" id="393310"/>
    <lineage>
        <taxon>Bacteria</taxon>
        <taxon>Pseudomonadati</taxon>
        <taxon>Pseudomonadota</taxon>
        <taxon>Alphaproteobacteria</taxon>
        <taxon>Rhodospirillales</taxon>
        <taxon>Azospirillaceae</taxon>
        <taxon>Skermanella</taxon>
    </lineage>
</organism>
<dbReference type="NCBIfam" id="NF045515">
    <property type="entry name" value="Glp_gephyrin"/>
    <property type="match status" value="1"/>
</dbReference>
<dbReference type="PANTHER" id="PTHR10192:SF5">
    <property type="entry name" value="GEPHYRIN"/>
    <property type="match status" value="1"/>
</dbReference>
<dbReference type="GO" id="GO:0061599">
    <property type="term" value="F:molybdopterin molybdotransferase activity"/>
    <property type="evidence" value="ECO:0007669"/>
    <property type="project" value="UniProtKB-UniRule"/>
</dbReference>
<sequence>MSEPDLREKLRAAARQEQFLEVVGRDEATARFHGHLKLEPVGTENVSLAESLGRVIARDVVAAVDVPGFDRSGVDGFAVRSADTIGALEERPRVLTLNAEVLTPGRAPEVTVEPGTATLIATGGMVPRGADAVVMVEHTDVIDDAGAAVRVEFHRAAAPGQFIAYAASDIARGETVLRAGHLVTSREIGVLAAVGIDAVEVCRRPRVAVLSTGDEIVAPGSPLPPGKVYDSNGAIVAAAVRELGGEPVELGIRPDDEAALIAAVAEGLACDMVILSGGTSKGAGDLCYRVISRFSDPGIVVHGVALKPGKPLCLAVTGGKPLVVLPGFPTSAIFTFHEFVAPVIRAFAGLPPERREAIPATLPIRLTSERGRTEYSMVSLVRTDEGLAAYPLAKGSGSVTAFSHADGFVAIPQHQESVEAGTAVSVQTIGRGVEPADLVAIGSHCVGLDHLLGEMQRRGQSVKVLNVGSMGGLTAAKRGECDLAPVHLMDPATGRYNEPFLAPGLSLIPGYRRLQGIVFRKGDPRFEGLDGGQALAAVAGLPDCLMINRNPGSGTRILTDRLLGGAKPPGYQGQAKSHNAVAAAVAQGRADWGVAISTVAADYGLGFLPLQPEHYDFIIPTSRLDRPPVRAFIDLLAEPETGRWLEERGFSV</sequence>
<accession>A0A512DV69</accession>
<comment type="catalytic activity">
    <reaction evidence="5">
        <text>adenylyl-molybdopterin + molybdate = Mo-molybdopterin + AMP + H(+)</text>
        <dbReference type="Rhea" id="RHEA:35047"/>
        <dbReference type="ChEBI" id="CHEBI:15378"/>
        <dbReference type="ChEBI" id="CHEBI:36264"/>
        <dbReference type="ChEBI" id="CHEBI:62727"/>
        <dbReference type="ChEBI" id="CHEBI:71302"/>
        <dbReference type="ChEBI" id="CHEBI:456215"/>
        <dbReference type="EC" id="2.10.1.1"/>
    </reaction>
</comment>
<dbReference type="NCBIfam" id="NF011068">
    <property type="entry name" value="PRK14498.1"/>
    <property type="match status" value="1"/>
</dbReference>
<dbReference type="Pfam" id="PF03453">
    <property type="entry name" value="MoeA_N"/>
    <property type="match status" value="1"/>
</dbReference>
<evidence type="ECO:0000256" key="6">
    <source>
        <dbReference type="RuleBase" id="RU365090"/>
    </source>
</evidence>
<dbReference type="AlphaFoldDB" id="A0A512DV69"/>
<dbReference type="Pfam" id="PF12727">
    <property type="entry name" value="PBP_like"/>
    <property type="match status" value="1"/>
</dbReference>
<dbReference type="CDD" id="cd00887">
    <property type="entry name" value="MoeA"/>
    <property type="match status" value="1"/>
</dbReference>
<dbReference type="GO" id="GO:0046872">
    <property type="term" value="F:metal ion binding"/>
    <property type="evidence" value="ECO:0007669"/>
    <property type="project" value="UniProtKB-UniRule"/>
</dbReference>
<protein>
    <recommendedName>
        <fullName evidence="6">Molybdopterin molybdenumtransferase</fullName>
        <ecNumber evidence="6">2.10.1.1</ecNumber>
    </recommendedName>
</protein>
<keyword evidence="6" id="KW-0808">Transferase</keyword>
<dbReference type="Pfam" id="PF03454">
    <property type="entry name" value="MoeA_C"/>
    <property type="match status" value="1"/>
</dbReference>
<reference evidence="8 9" key="1">
    <citation type="submission" date="2019-07" db="EMBL/GenBank/DDBJ databases">
        <title>Whole genome shotgun sequence of Skermanella aerolata NBRC 106429.</title>
        <authorList>
            <person name="Hosoyama A."/>
            <person name="Uohara A."/>
            <person name="Ohji S."/>
            <person name="Ichikawa N."/>
        </authorList>
    </citation>
    <scope>NUCLEOTIDE SEQUENCE [LARGE SCALE GENOMIC DNA]</scope>
    <source>
        <strain evidence="8 9">NBRC 106429</strain>
    </source>
</reference>
<proteinExistence type="inferred from homology"/>
<dbReference type="Pfam" id="PF00994">
    <property type="entry name" value="MoCF_biosynth"/>
    <property type="match status" value="1"/>
</dbReference>
<evidence type="ECO:0000313" key="8">
    <source>
        <dbReference type="EMBL" id="GEO40358.1"/>
    </source>
</evidence>
<comment type="cofactor">
    <cofactor evidence="6">
        <name>Mg(2+)</name>
        <dbReference type="ChEBI" id="CHEBI:18420"/>
    </cofactor>
</comment>
<dbReference type="Gene3D" id="2.170.190.11">
    <property type="entry name" value="Molybdopterin biosynthesis moea protein, domain 3"/>
    <property type="match status" value="1"/>
</dbReference>
<dbReference type="Gene3D" id="3.40.980.10">
    <property type="entry name" value="MoaB/Mog-like domain"/>
    <property type="match status" value="1"/>
</dbReference>
<dbReference type="PANTHER" id="PTHR10192">
    <property type="entry name" value="MOLYBDOPTERIN BIOSYNTHESIS PROTEIN"/>
    <property type="match status" value="1"/>
</dbReference>
<dbReference type="Proteomes" id="UP000321523">
    <property type="component" value="Unassembled WGS sequence"/>
</dbReference>
<comment type="function">
    <text evidence="1 6">Catalyzes the insertion of molybdate into adenylated molybdopterin with the concomitant release of AMP.</text>
</comment>
<evidence type="ECO:0000256" key="1">
    <source>
        <dbReference type="ARBA" id="ARBA00002901"/>
    </source>
</evidence>